<sequence length="203" mass="22458">MHPIGQIVSSAAYVLVVSDKQALADIMIILCIRPAKIKNLRISNDGVTEIQEAISSGKLGDPESPGAKFLSTFPKKDEFLPETGKLLLPSYLRKLGVAFVYVMYGAKNPSKAMTITKDEIEDLDEFVDKDTEVYLIHEIVLSLISNKYENRSDFSSSGESDEWIEEESQGNQELLDSISLYLFADCGTDVEAKANLQLKCNPS</sequence>
<proteinExistence type="predicted"/>
<dbReference type="AlphaFoldDB" id="A0A397T1Z1"/>
<comment type="caution">
    <text evidence="1">The sequence shown here is derived from an EMBL/GenBank/DDBJ whole genome shotgun (WGS) entry which is preliminary data.</text>
</comment>
<gene>
    <name evidence="1" type="ORF">C1645_821070</name>
</gene>
<reference evidence="1 2" key="1">
    <citation type="submission" date="2018-06" db="EMBL/GenBank/DDBJ databases">
        <title>Comparative genomics reveals the genomic features of Rhizophagus irregularis, R. cerebriforme, R. diaphanum and Gigaspora rosea, and their symbiotic lifestyle signature.</title>
        <authorList>
            <person name="Morin E."/>
            <person name="San Clemente H."/>
            <person name="Chen E.C.H."/>
            <person name="De La Providencia I."/>
            <person name="Hainaut M."/>
            <person name="Kuo A."/>
            <person name="Kohler A."/>
            <person name="Murat C."/>
            <person name="Tang N."/>
            <person name="Roy S."/>
            <person name="Loubradou J."/>
            <person name="Henrissat B."/>
            <person name="Grigoriev I.V."/>
            <person name="Corradi N."/>
            <person name="Roux C."/>
            <person name="Martin F.M."/>
        </authorList>
    </citation>
    <scope>NUCLEOTIDE SEQUENCE [LARGE SCALE GENOMIC DNA]</scope>
    <source>
        <strain evidence="1 2">DAOM 227022</strain>
    </source>
</reference>
<name>A0A397T1Z1_9GLOM</name>
<evidence type="ECO:0000313" key="2">
    <source>
        <dbReference type="Proteomes" id="UP000265703"/>
    </source>
</evidence>
<dbReference type="EMBL" id="QKYT01000133">
    <property type="protein sequence ID" value="RIA92173.1"/>
    <property type="molecule type" value="Genomic_DNA"/>
</dbReference>
<accession>A0A397T1Z1</accession>
<protein>
    <submittedName>
        <fullName evidence="1">Uncharacterized protein</fullName>
    </submittedName>
</protein>
<keyword evidence="2" id="KW-1185">Reference proteome</keyword>
<evidence type="ECO:0000313" key="1">
    <source>
        <dbReference type="EMBL" id="RIA92173.1"/>
    </source>
</evidence>
<organism evidence="1 2">
    <name type="scientific">Glomus cerebriforme</name>
    <dbReference type="NCBI Taxonomy" id="658196"/>
    <lineage>
        <taxon>Eukaryota</taxon>
        <taxon>Fungi</taxon>
        <taxon>Fungi incertae sedis</taxon>
        <taxon>Mucoromycota</taxon>
        <taxon>Glomeromycotina</taxon>
        <taxon>Glomeromycetes</taxon>
        <taxon>Glomerales</taxon>
        <taxon>Glomeraceae</taxon>
        <taxon>Glomus</taxon>
    </lineage>
</organism>
<dbReference type="Proteomes" id="UP000265703">
    <property type="component" value="Unassembled WGS sequence"/>
</dbReference>